<dbReference type="AlphaFoldDB" id="X1P6B0"/>
<proteinExistence type="predicted"/>
<sequence>MAKNKAKKNDRPIVSNKKISAGVLDEGNAFTLGIEIPGRGKVNIKISFEKESPYLSLKEGSYL</sequence>
<gene>
    <name evidence="1" type="ORF">S06H3_46065</name>
</gene>
<reference evidence="1" key="1">
    <citation type="journal article" date="2014" name="Front. Microbiol.">
        <title>High frequency of phylogenetically diverse reductive dehalogenase-homologous genes in deep subseafloor sedimentary metagenomes.</title>
        <authorList>
            <person name="Kawai M."/>
            <person name="Futagami T."/>
            <person name="Toyoda A."/>
            <person name="Takaki Y."/>
            <person name="Nishi S."/>
            <person name="Hori S."/>
            <person name="Arai W."/>
            <person name="Tsubouchi T."/>
            <person name="Morono Y."/>
            <person name="Uchiyama I."/>
            <person name="Ito T."/>
            <person name="Fujiyama A."/>
            <person name="Inagaki F."/>
            <person name="Takami H."/>
        </authorList>
    </citation>
    <scope>NUCLEOTIDE SEQUENCE</scope>
    <source>
        <strain evidence="1">Expedition CK06-06</strain>
    </source>
</reference>
<name>X1P6B0_9ZZZZ</name>
<protein>
    <submittedName>
        <fullName evidence="1">Uncharacterized protein</fullName>
    </submittedName>
</protein>
<organism evidence="1">
    <name type="scientific">marine sediment metagenome</name>
    <dbReference type="NCBI Taxonomy" id="412755"/>
    <lineage>
        <taxon>unclassified sequences</taxon>
        <taxon>metagenomes</taxon>
        <taxon>ecological metagenomes</taxon>
    </lineage>
</organism>
<evidence type="ECO:0000313" key="1">
    <source>
        <dbReference type="EMBL" id="GAI37971.1"/>
    </source>
</evidence>
<dbReference type="EMBL" id="BARV01028825">
    <property type="protein sequence ID" value="GAI37971.1"/>
    <property type="molecule type" value="Genomic_DNA"/>
</dbReference>
<accession>X1P6B0</accession>
<comment type="caution">
    <text evidence="1">The sequence shown here is derived from an EMBL/GenBank/DDBJ whole genome shotgun (WGS) entry which is preliminary data.</text>
</comment>